<reference evidence="4 5" key="1">
    <citation type="submission" date="2018-07" db="EMBL/GenBank/DDBJ databases">
        <title>Genomic Encyclopedia of Type Strains, Phase IV (KMG-IV): sequencing the most valuable type-strain genomes for metagenomic binning, comparative biology and taxonomic classification.</title>
        <authorList>
            <person name="Goeker M."/>
        </authorList>
    </citation>
    <scope>NUCLEOTIDE SEQUENCE [LARGE SCALE GENOMIC DNA]</scope>
    <source>
        <strain evidence="4 5">DSM 103736</strain>
    </source>
</reference>
<comment type="caution">
    <text evidence="4">The sequence shown here is derived from an EMBL/GenBank/DDBJ whole genome shotgun (WGS) entry which is preliminary data.</text>
</comment>
<dbReference type="OrthoDB" id="9782160at2"/>
<dbReference type="Proteomes" id="UP000254848">
    <property type="component" value="Unassembled WGS sequence"/>
</dbReference>
<proteinExistence type="predicted"/>
<gene>
    <name evidence="4" type="ORF">C8D90_101621</name>
</gene>
<accession>A0A370R414</accession>
<dbReference type="SUPFAM" id="SSF51905">
    <property type="entry name" value="FAD/NAD(P)-binding domain"/>
    <property type="match status" value="1"/>
</dbReference>
<dbReference type="AlphaFoldDB" id="A0A370R414"/>
<dbReference type="GO" id="GO:0071949">
    <property type="term" value="F:FAD binding"/>
    <property type="evidence" value="ECO:0007669"/>
    <property type="project" value="InterPro"/>
</dbReference>
<sequence>MSEVKTALIAGGGIAGMTAAIALRKAGVHVDVVEKYGRNPAIGVGIILPGNALRALEQLGLAEATIRAGYPFGGSCLHDAQGNHPRDIPEYRMAGEKLPPQLGITRTAYSVLLTDAAEASGARISYHKHITGFEQDEHGAEAHFSDGSHGRYDLVVAADGIHSTLRPRLFGDLGAPVYSGQSSWRYNLPRPEYVDKIMMYLGEDGKTGFVPLRHDLMYLFLTDRQTHQAPPREDALNVLRARLAEFGGPVAYYRDTVINDPDQALWKPFETVDLPSPWYRGRTIVIGDAAHATTAHLGQGGAMAVEDAVVLGEEIAKPGALQAALERFMARRFPRVSFIQSASRQLCRWEIEHTAGADFVGLMGEANLKVREPI</sequence>
<evidence type="ECO:0000259" key="3">
    <source>
        <dbReference type="Pfam" id="PF01494"/>
    </source>
</evidence>
<evidence type="ECO:0000256" key="2">
    <source>
        <dbReference type="ARBA" id="ARBA00023033"/>
    </source>
</evidence>
<dbReference type="RefSeq" id="WP_115456918.1">
    <property type="nucleotide sequence ID" value="NZ_QRAP01000001.1"/>
</dbReference>
<keyword evidence="5" id="KW-1185">Reference proteome</keyword>
<dbReference type="PRINTS" id="PR00420">
    <property type="entry name" value="RNGMNOXGNASE"/>
</dbReference>
<organism evidence="4 5">
    <name type="scientific">Enterobacillus tribolii</name>
    <dbReference type="NCBI Taxonomy" id="1487935"/>
    <lineage>
        <taxon>Bacteria</taxon>
        <taxon>Pseudomonadati</taxon>
        <taxon>Pseudomonadota</taxon>
        <taxon>Gammaproteobacteria</taxon>
        <taxon>Enterobacterales</taxon>
        <taxon>Hafniaceae</taxon>
        <taxon>Enterobacillus</taxon>
    </lineage>
</organism>
<evidence type="ECO:0000313" key="5">
    <source>
        <dbReference type="Proteomes" id="UP000254848"/>
    </source>
</evidence>
<feature type="domain" description="FAD-binding" evidence="3">
    <location>
        <begin position="7"/>
        <end position="318"/>
    </location>
</feature>
<dbReference type="PANTHER" id="PTHR13789:SF309">
    <property type="entry name" value="PUTATIVE (AFU_ORTHOLOGUE AFUA_6G14510)-RELATED"/>
    <property type="match status" value="1"/>
</dbReference>
<dbReference type="GO" id="GO:0004497">
    <property type="term" value="F:monooxygenase activity"/>
    <property type="evidence" value="ECO:0007669"/>
    <property type="project" value="UniProtKB-KW"/>
</dbReference>
<evidence type="ECO:0000313" key="4">
    <source>
        <dbReference type="EMBL" id="RDK97176.1"/>
    </source>
</evidence>
<dbReference type="Pfam" id="PF01494">
    <property type="entry name" value="FAD_binding_3"/>
    <property type="match status" value="1"/>
</dbReference>
<name>A0A370R414_9GAMM</name>
<keyword evidence="1" id="KW-0560">Oxidoreductase</keyword>
<dbReference type="EMBL" id="QRAP01000001">
    <property type="protein sequence ID" value="RDK97176.1"/>
    <property type="molecule type" value="Genomic_DNA"/>
</dbReference>
<dbReference type="Gene3D" id="3.50.50.60">
    <property type="entry name" value="FAD/NAD(P)-binding domain"/>
    <property type="match status" value="1"/>
</dbReference>
<dbReference type="InterPro" id="IPR002938">
    <property type="entry name" value="FAD-bd"/>
</dbReference>
<dbReference type="InterPro" id="IPR036188">
    <property type="entry name" value="FAD/NAD-bd_sf"/>
</dbReference>
<protein>
    <submittedName>
        <fullName evidence="4">2-polyprenyl-6-methoxyphenol hydroxylase-like FAD-dependent oxidoreductase</fullName>
    </submittedName>
</protein>
<keyword evidence="2" id="KW-0503">Monooxygenase</keyword>
<dbReference type="PANTHER" id="PTHR13789">
    <property type="entry name" value="MONOOXYGENASE"/>
    <property type="match status" value="1"/>
</dbReference>
<dbReference type="InterPro" id="IPR050493">
    <property type="entry name" value="FAD-dep_Monooxygenase_BioMet"/>
</dbReference>
<evidence type="ECO:0000256" key="1">
    <source>
        <dbReference type="ARBA" id="ARBA00023002"/>
    </source>
</evidence>
<dbReference type="NCBIfam" id="NF005313">
    <property type="entry name" value="PRK06847.1"/>
    <property type="match status" value="1"/>
</dbReference>